<protein>
    <recommendedName>
        <fullName evidence="4">Secreted protein</fullName>
    </recommendedName>
</protein>
<keyword evidence="1" id="KW-0732">Signal</keyword>
<organism evidence="2 3">
    <name type="scientific">Actinoallomurus vinaceus</name>
    <dbReference type="NCBI Taxonomy" id="1080074"/>
    <lineage>
        <taxon>Bacteria</taxon>
        <taxon>Bacillati</taxon>
        <taxon>Actinomycetota</taxon>
        <taxon>Actinomycetes</taxon>
        <taxon>Streptosporangiales</taxon>
        <taxon>Thermomonosporaceae</taxon>
        <taxon>Actinoallomurus</taxon>
    </lineage>
</organism>
<reference evidence="3" key="1">
    <citation type="journal article" date="2019" name="Int. J. Syst. Evol. Microbiol.">
        <title>The Global Catalogue of Microorganisms (GCM) 10K type strain sequencing project: providing services to taxonomists for standard genome sequencing and annotation.</title>
        <authorList>
            <consortium name="The Broad Institute Genomics Platform"/>
            <consortium name="The Broad Institute Genome Sequencing Center for Infectious Disease"/>
            <person name="Wu L."/>
            <person name="Ma J."/>
        </authorList>
    </citation>
    <scope>NUCLEOTIDE SEQUENCE [LARGE SCALE GENOMIC DNA]</scope>
    <source>
        <strain evidence="3">JCM 17939</strain>
    </source>
</reference>
<sequence>MKKVLLSSAAAAVFTVTGLGLAGAASAATPALQPQSPTVSATKHCGTGYELKARYNVGIRKKPTMAKKGNPILGTFLANGRWVCEDKFQVGGKYKYTDKCKHRPGSGYKNGWSHITYRQKKNSPTIKGWVPTDCVAWKYLGR</sequence>
<dbReference type="RefSeq" id="WP_345435811.1">
    <property type="nucleotide sequence ID" value="NZ_BAABHK010000011.1"/>
</dbReference>
<feature type="chain" id="PRO_5047048733" description="Secreted protein" evidence="1">
    <location>
        <begin position="28"/>
        <end position="142"/>
    </location>
</feature>
<dbReference type="EMBL" id="BAABHK010000011">
    <property type="protein sequence ID" value="GAA4632809.1"/>
    <property type="molecule type" value="Genomic_DNA"/>
</dbReference>
<evidence type="ECO:0000313" key="3">
    <source>
        <dbReference type="Proteomes" id="UP001501442"/>
    </source>
</evidence>
<gene>
    <name evidence="2" type="ORF">GCM10023196_067830</name>
</gene>
<evidence type="ECO:0008006" key="4">
    <source>
        <dbReference type="Google" id="ProtNLM"/>
    </source>
</evidence>
<proteinExistence type="predicted"/>
<accession>A0ABP8ULF2</accession>
<evidence type="ECO:0000313" key="2">
    <source>
        <dbReference type="EMBL" id="GAA4632809.1"/>
    </source>
</evidence>
<dbReference type="Proteomes" id="UP001501442">
    <property type="component" value="Unassembled WGS sequence"/>
</dbReference>
<comment type="caution">
    <text evidence="2">The sequence shown here is derived from an EMBL/GenBank/DDBJ whole genome shotgun (WGS) entry which is preliminary data.</text>
</comment>
<evidence type="ECO:0000256" key="1">
    <source>
        <dbReference type="SAM" id="SignalP"/>
    </source>
</evidence>
<keyword evidence="3" id="KW-1185">Reference proteome</keyword>
<feature type="signal peptide" evidence="1">
    <location>
        <begin position="1"/>
        <end position="27"/>
    </location>
</feature>
<name>A0ABP8ULF2_9ACTN</name>